<evidence type="ECO:0000313" key="6">
    <source>
        <dbReference type="EMBL" id="SDT37264.1"/>
    </source>
</evidence>
<dbReference type="EMBL" id="LT629746">
    <property type="protein sequence ID" value="SDT37264.1"/>
    <property type="molecule type" value="Genomic_DNA"/>
</dbReference>
<reference evidence="7" key="1">
    <citation type="submission" date="2016-10" db="EMBL/GenBank/DDBJ databases">
        <authorList>
            <person name="Varghese N."/>
            <person name="Submissions S."/>
        </authorList>
    </citation>
    <scope>NUCLEOTIDE SEQUENCE [LARGE SCALE GENOMIC DNA]</scope>
    <source>
        <strain evidence="7">BS3782</strain>
    </source>
</reference>
<dbReference type="InterPro" id="IPR036250">
    <property type="entry name" value="AcylCo_DH-like_C"/>
</dbReference>
<dbReference type="Pfam" id="PF02771">
    <property type="entry name" value="Acyl-CoA_dh_N"/>
    <property type="match status" value="1"/>
</dbReference>
<dbReference type="SUPFAM" id="SSF56645">
    <property type="entry name" value="Acyl-CoA dehydrogenase NM domain-like"/>
    <property type="match status" value="1"/>
</dbReference>
<dbReference type="InterPro" id="IPR013107">
    <property type="entry name" value="Acyl-CoA_DH_C"/>
</dbReference>
<dbReference type="AlphaFoldDB" id="A0A1H1ZU73"/>
<dbReference type="GO" id="GO:0033539">
    <property type="term" value="P:fatty acid beta-oxidation using acyl-CoA dehydrogenase"/>
    <property type="evidence" value="ECO:0007669"/>
    <property type="project" value="TreeGrafter"/>
</dbReference>
<accession>A0A1H1ZU73</accession>
<dbReference type="PANTHER" id="PTHR48083">
    <property type="entry name" value="MEDIUM-CHAIN SPECIFIC ACYL-COA DEHYDROGENASE, MITOCHONDRIAL-RELATED"/>
    <property type="match status" value="1"/>
</dbReference>
<evidence type="ECO:0000313" key="7">
    <source>
        <dbReference type="Proteomes" id="UP000182814"/>
    </source>
</evidence>
<dbReference type="PANTHER" id="PTHR48083:SF19">
    <property type="entry name" value="FLAVIN-DEPENDENT MONOOXYGENASE, OXYGENASE SUBUNIT HSAA"/>
    <property type="match status" value="1"/>
</dbReference>
<dbReference type="EMBL" id="VZPO01000002">
    <property type="protein sequence ID" value="KAB0507261.1"/>
    <property type="molecule type" value="Genomic_DNA"/>
</dbReference>
<dbReference type="GO" id="GO:0016712">
    <property type="term" value="F:oxidoreductase activity, acting on paired donors, with incorporation or reduction of molecular oxygen, reduced flavin or flavoprotein as one donor, and incorporation of one atom of oxygen"/>
    <property type="evidence" value="ECO:0007669"/>
    <property type="project" value="TreeGrafter"/>
</dbReference>
<dbReference type="InterPro" id="IPR009100">
    <property type="entry name" value="AcylCoA_DH/oxidase_NM_dom_sf"/>
</dbReference>
<organism evidence="6 7">
    <name type="scientific">Pseudomonas lini</name>
    <dbReference type="NCBI Taxonomy" id="163011"/>
    <lineage>
        <taxon>Bacteria</taxon>
        <taxon>Pseudomonadati</taxon>
        <taxon>Pseudomonadota</taxon>
        <taxon>Gammaproteobacteria</taxon>
        <taxon>Pseudomonadales</taxon>
        <taxon>Pseudomonadaceae</taxon>
        <taxon>Pseudomonas</taxon>
    </lineage>
</organism>
<evidence type="ECO:0000259" key="3">
    <source>
        <dbReference type="Pfam" id="PF02771"/>
    </source>
</evidence>
<feature type="domain" description="Acyl-CoA dehydrogenase/oxidase N-terminal" evidence="3">
    <location>
        <begin position="19"/>
        <end position="101"/>
    </location>
</feature>
<dbReference type="GO" id="GO:0005737">
    <property type="term" value="C:cytoplasm"/>
    <property type="evidence" value="ECO:0007669"/>
    <property type="project" value="TreeGrafter"/>
</dbReference>
<reference evidence="5 8" key="3">
    <citation type="submission" date="2019-09" db="EMBL/GenBank/DDBJ databases">
        <title>Draft genome sequences of 48 bacterial type strains from the CCUG.</title>
        <authorList>
            <person name="Tunovic T."/>
            <person name="Pineiro-Iglesias B."/>
            <person name="Unosson C."/>
            <person name="Inganas E."/>
            <person name="Ohlen M."/>
            <person name="Cardew S."/>
            <person name="Jensie-Markopoulos S."/>
            <person name="Salva-Serra F."/>
            <person name="Jaen-Luchoro D."/>
            <person name="Karlsson R."/>
            <person name="Svensson-Stadler L."/>
            <person name="Chun J."/>
            <person name="Moore E."/>
        </authorList>
    </citation>
    <scope>NUCLEOTIDE SEQUENCE [LARGE SCALE GENOMIC DNA]</scope>
    <source>
        <strain evidence="5 8">CCUG 51522</strain>
    </source>
</reference>
<dbReference type="Proteomes" id="UP000434925">
    <property type="component" value="Unassembled WGS sequence"/>
</dbReference>
<dbReference type="Gene3D" id="2.40.110.10">
    <property type="entry name" value="Butyryl-CoA Dehydrogenase, subunit A, domain 2"/>
    <property type="match status" value="1"/>
</dbReference>
<name>A0A1H1ZU73_9PSED</name>
<sequence length="405" mass="44512">MLIVEVTKFMDWMANLSLEHHETCDRARKLLGRWRARAAETEQARCISPQTVEELHAEGLMQLFVPGRYGGLQRDWPTLVEASRIAARACPSTGWMIGLVGSHAAIVGRLPPACQEQVFADGPGQIIATASVSKEVSILKQDGGFRIDGTWRFSSGIDHANWVIVSGKDPRDGQTLLFTLRADQVQVEDVWDVAGMCGTGSKDLRLDDVFVSDVWVVSQSECFGPAPTGARHNPDGYLFDVEFIPYLGSLHIGPVLGCAEGAYDDCIATLRNRGDSKADAVSRARPILLERLAESAAQLSCARHLYHAIALLLHDAGVAGRSLSVQELLTLKRDRAYLVRSCVQAVQRLVQQMGTAVIFEASPVQRHWRDLQVMASHLDVNWDTAMLAYGDFAMDHHPCDPAMKG</sequence>
<evidence type="ECO:0000256" key="1">
    <source>
        <dbReference type="ARBA" id="ARBA00023002"/>
    </source>
</evidence>
<reference evidence="6" key="2">
    <citation type="submission" date="2016-10" db="EMBL/GenBank/DDBJ databases">
        <authorList>
            <person name="de Groot N.N."/>
        </authorList>
    </citation>
    <scope>NUCLEOTIDE SEQUENCE [LARGE SCALE GENOMIC DNA]</scope>
    <source>
        <strain evidence="6">BS3782</strain>
    </source>
</reference>
<dbReference type="GO" id="GO:0003995">
    <property type="term" value="F:acyl-CoA dehydrogenase activity"/>
    <property type="evidence" value="ECO:0007669"/>
    <property type="project" value="TreeGrafter"/>
</dbReference>
<evidence type="ECO:0000313" key="8">
    <source>
        <dbReference type="Proteomes" id="UP000434925"/>
    </source>
</evidence>
<gene>
    <name evidence="5" type="ORF">F7R14_05240</name>
    <name evidence="6" type="ORF">SAMN04490191_4157</name>
</gene>
<evidence type="ECO:0000259" key="4">
    <source>
        <dbReference type="Pfam" id="PF08028"/>
    </source>
</evidence>
<keyword evidence="6" id="KW-0503">Monooxygenase</keyword>
<dbReference type="InterPro" id="IPR046373">
    <property type="entry name" value="Acyl-CoA_Oxase/DH_mid-dom_sf"/>
</dbReference>
<dbReference type="InterPro" id="IPR037069">
    <property type="entry name" value="AcylCoA_DH/ox_N_sf"/>
</dbReference>
<dbReference type="GO" id="GO:0050660">
    <property type="term" value="F:flavin adenine dinucleotide binding"/>
    <property type="evidence" value="ECO:0007669"/>
    <property type="project" value="InterPro"/>
</dbReference>
<protein>
    <submittedName>
        <fullName evidence="6">3-hydroxy-9,10-secoandrosta-1,3,5(10)-triene-9,17-dione monooxygenase</fullName>
    </submittedName>
    <submittedName>
        <fullName evidence="5">Acyl-CoA dehydrogenase</fullName>
    </submittedName>
</protein>
<comment type="similarity">
    <text evidence="2">Belongs to the HpaH/HsaA monooxygenase family.</text>
</comment>
<dbReference type="PIRSF" id="PIRSF016578">
    <property type="entry name" value="HsaA"/>
    <property type="match status" value="1"/>
</dbReference>
<evidence type="ECO:0000256" key="2">
    <source>
        <dbReference type="ARBA" id="ARBA00049661"/>
    </source>
</evidence>
<keyword evidence="7" id="KW-1185">Reference proteome</keyword>
<dbReference type="Gene3D" id="1.20.140.10">
    <property type="entry name" value="Butyryl-CoA Dehydrogenase, subunit A, domain 3"/>
    <property type="match status" value="1"/>
</dbReference>
<feature type="domain" description="Acyl-CoA dehydrogenase C-terminal" evidence="4">
    <location>
        <begin position="253"/>
        <end position="381"/>
    </location>
</feature>
<dbReference type="Pfam" id="PF08028">
    <property type="entry name" value="Acyl-CoA_dh_2"/>
    <property type="match status" value="1"/>
</dbReference>
<keyword evidence="1" id="KW-0560">Oxidoreductase</keyword>
<dbReference type="InterPro" id="IPR050741">
    <property type="entry name" value="Acyl-CoA_dehydrogenase"/>
</dbReference>
<dbReference type="SUPFAM" id="SSF47203">
    <property type="entry name" value="Acyl-CoA dehydrogenase C-terminal domain-like"/>
    <property type="match status" value="1"/>
</dbReference>
<proteinExistence type="inferred from homology"/>
<dbReference type="Gene3D" id="1.10.540.10">
    <property type="entry name" value="Acyl-CoA dehydrogenase/oxidase, N-terminal domain"/>
    <property type="match status" value="1"/>
</dbReference>
<dbReference type="InterPro" id="IPR013786">
    <property type="entry name" value="AcylCoA_DH/ox_N"/>
</dbReference>
<evidence type="ECO:0000313" key="5">
    <source>
        <dbReference type="EMBL" id="KAB0507261.1"/>
    </source>
</evidence>
<dbReference type="Proteomes" id="UP000182814">
    <property type="component" value="Chromosome I"/>
</dbReference>